<dbReference type="InterPro" id="IPR021330">
    <property type="entry name" value="DUF2939"/>
</dbReference>
<organism evidence="1 2">
    <name type="scientific">Calidithermus terrae</name>
    <dbReference type="NCBI Taxonomy" id="1408545"/>
    <lineage>
        <taxon>Bacteria</taxon>
        <taxon>Thermotogati</taxon>
        <taxon>Deinococcota</taxon>
        <taxon>Deinococci</taxon>
        <taxon>Thermales</taxon>
        <taxon>Thermaceae</taxon>
        <taxon>Calidithermus</taxon>
    </lineage>
</organism>
<sequence length="166" mass="18180">MDTRKLLIPVAAGGLVLALAYAWFSPYLALRGIQRAIQGNNPSALERYVDFPRVRESLKAQLNRLLLEEASKDDTGFGALGLMLAGPMVDRLVDAFVTPEGLASVGTGVAPQQGDLEAVRDWGVQRRGFSEVLVHREGSPGEGLVMERRGLGWKVVRLQINLDKRE</sequence>
<keyword evidence="2" id="KW-1185">Reference proteome</keyword>
<dbReference type="Pfam" id="PF11159">
    <property type="entry name" value="DUF2939"/>
    <property type="match status" value="1"/>
</dbReference>
<dbReference type="RefSeq" id="WP_245971535.1">
    <property type="nucleotide sequence ID" value="NZ_QXDL01000031.1"/>
</dbReference>
<evidence type="ECO:0008006" key="3">
    <source>
        <dbReference type="Google" id="ProtNLM"/>
    </source>
</evidence>
<accession>A0A399EZT6</accession>
<dbReference type="AlphaFoldDB" id="A0A399EZT6"/>
<evidence type="ECO:0000313" key="2">
    <source>
        <dbReference type="Proteomes" id="UP000265715"/>
    </source>
</evidence>
<dbReference type="Proteomes" id="UP000265715">
    <property type="component" value="Unassembled WGS sequence"/>
</dbReference>
<proteinExistence type="predicted"/>
<dbReference type="EMBL" id="QXDL01000031">
    <property type="protein sequence ID" value="RIH87841.1"/>
    <property type="molecule type" value="Genomic_DNA"/>
</dbReference>
<evidence type="ECO:0000313" key="1">
    <source>
        <dbReference type="EMBL" id="RIH87841.1"/>
    </source>
</evidence>
<name>A0A399EZT6_9DEIN</name>
<reference evidence="1 2" key="1">
    <citation type="submission" date="2018-08" db="EMBL/GenBank/DDBJ databases">
        <title>Meiothermus terrae DSM 26712 genome sequencing project.</title>
        <authorList>
            <person name="Da Costa M.S."/>
            <person name="Albuquerque L."/>
            <person name="Raposo P."/>
            <person name="Froufe H.J.C."/>
            <person name="Barroso C.S."/>
            <person name="Egas C."/>
        </authorList>
    </citation>
    <scope>NUCLEOTIDE SEQUENCE [LARGE SCALE GENOMIC DNA]</scope>
    <source>
        <strain evidence="1 2">DSM 26712</strain>
    </source>
</reference>
<comment type="caution">
    <text evidence="1">The sequence shown here is derived from an EMBL/GenBank/DDBJ whole genome shotgun (WGS) entry which is preliminary data.</text>
</comment>
<gene>
    <name evidence="1" type="ORF">Mterra_01109</name>
</gene>
<protein>
    <recommendedName>
        <fullName evidence="3">DUF2939 domain-containing protein</fullName>
    </recommendedName>
</protein>